<proteinExistence type="predicted"/>
<dbReference type="Proteomes" id="UP000006671">
    <property type="component" value="Unassembled WGS sequence"/>
</dbReference>
<feature type="region of interest" description="Disordered" evidence="1">
    <location>
        <begin position="123"/>
        <end position="177"/>
    </location>
</feature>
<feature type="compositionally biased region" description="Basic and acidic residues" evidence="1">
    <location>
        <begin position="132"/>
        <end position="141"/>
    </location>
</feature>
<name>D2VNM2_NAEGR</name>
<reference evidence="2 3" key="1">
    <citation type="journal article" date="2010" name="Cell">
        <title>The genome of Naegleria gruberi illuminates early eukaryotic versatility.</title>
        <authorList>
            <person name="Fritz-Laylin L.K."/>
            <person name="Prochnik S.E."/>
            <person name="Ginger M.L."/>
            <person name="Dacks J.B."/>
            <person name="Carpenter M.L."/>
            <person name="Field M.C."/>
            <person name="Kuo A."/>
            <person name="Paredez A."/>
            <person name="Chapman J."/>
            <person name="Pham J."/>
            <person name="Shu S."/>
            <person name="Neupane R."/>
            <person name="Cipriano M."/>
            <person name="Mancuso J."/>
            <person name="Tu H."/>
            <person name="Salamov A."/>
            <person name="Lindquist E."/>
            <person name="Shapiro H."/>
            <person name="Lucas S."/>
            <person name="Grigoriev I.V."/>
            <person name="Cande W.Z."/>
            <person name="Fulton C."/>
            <person name="Rokhsar D.S."/>
            <person name="Dawson S.C."/>
        </authorList>
    </citation>
    <scope>NUCLEOTIDE SEQUENCE [LARGE SCALE GENOMIC DNA]</scope>
    <source>
        <strain evidence="2 3">NEG-M</strain>
    </source>
</reference>
<dbReference type="GeneID" id="8850741"/>
<dbReference type="InParanoid" id="D2VNM2"/>
<keyword evidence="3" id="KW-1185">Reference proteome</keyword>
<dbReference type="KEGG" id="ngr:NAEGRDRAFT_70548"/>
<evidence type="ECO:0000313" key="2">
    <source>
        <dbReference type="EMBL" id="EFC41432.1"/>
    </source>
</evidence>
<protein>
    <submittedName>
        <fullName evidence="2">Predicted protein</fullName>
    </submittedName>
</protein>
<dbReference type="VEuPathDB" id="AmoebaDB:NAEGRDRAFT_70548"/>
<evidence type="ECO:0000313" key="3">
    <source>
        <dbReference type="Proteomes" id="UP000006671"/>
    </source>
</evidence>
<organism evidence="3">
    <name type="scientific">Naegleria gruberi</name>
    <name type="common">Amoeba</name>
    <dbReference type="NCBI Taxonomy" id="5762"/>
    <lineage>
        <taxon>Eukaryota</taxon>
        <taxon>Discoba</taxon>
        <taxon>Heterolobosea</taxon>
        <taxon>Tetramitia</taxon>
        <taxon>Eutetramitia</taxon>
        <taxon>Vahlkampfiidae</taxon>
        <taxon>Naegleria</taxon>
    </lineage>
</organism>
<dbReference type="EMBL" id="GG738885">
    <property type="protein sequence ID" value="EFC41432.1"/>
    <property type="molecule type" value="Genomic_DNA"/>
</dbReference>
<sequence length="206" mass="23731">MSHANLTTCNANKSSLHAQYSSWLCTPELNYFLQTIHDSSIPNYSNNLTHACSNRSYSEGIIMDEAYIDTLIDLELRNVQSSLGLVWSKLSNTSNDFTFETTCNSENLTTTNIMINNNSTCHKYSNKNNSNTKKEKQEKKHQPLSNNSKLTNNMSFHQPESITLLDNNKKISKQRTPNYRVRFSHNKFEEISFKKSNPKAKYIIFK</sequence>
<evidence type="ECO:0000256" key="1">
    <source>
        <dbReference type="SAM" id="MobiDB-lite"/>
    </source>
</evidence>
<dbReference type="RefSeq" id="XP_002674176.1">
    <property type="nucleotide sequence ID" value="XM_002674130.1"/>
</dbReference>
<accession>D2VNM2</accession>
<dbReference type="AlphaFoldDB" id="D2VNM2"/>
<gene>
    <name evidence="2" type="ORF">NAEGRDRAFT_70548</name>
</gene>
<feature type="compositionally biased region" description="Polar residues" evidence="1">
    <location>
        <begin position="143"/>
        <end position="166"/>
    </location>
</feature>